<evidence type="ECO:0000313" key="15">
    <source>
        <dbReference type="EMBL" id="HIZ38590.1"/>
    </source>
</evidence>
<dbReference type="NCBIfam" id="TIGR01144">
    <property type="entry name" value="ATP_synt_b"/>
    <property type="match status" value="1"/>
</dbReference>
<feature type="coiled-coil region" evidence="14">
    <location>
        <begin position="42"/>
        <end position="124"/>
    </location>
</feature>
<comment type="function">
    <text evidence="10 12">F(1)F(0) ATP synthase produces ATP from ADP in the presence of a proton or sodium gradient. F-type ATPases consist of two structural domains, F(1) containing the extramembraneous catalytic core and F(0) containing the membrane proton channel, linked together by a central stalk and a peripheral stalk. During catalysis, ATP synthesis in the catalytic domain of F(1) is coupled via a rotary mechanism of the central stalk subunits to proton translocation.</text>
</comment>
<evidence type="ECO:0000256" key="2">
    <source>
        <dbReference type="ARBA" id="ARBA00022448"/>
    </source>
</evidence>
<reference evidence="15" key="2">
    <citation type="submission" date="2021-04" db="EMBL/GenBank/DDBJ databases">
        <authorList>
            <person name="Gilroy R."/>
        </authorList>
    </citation>
    <scope>NUCLEOTIDE SEQUENCE</scope>
    <source>
        <strain evidence="15">CHK179-28034</strain>
    </source>
</reference>
<evidence type="ECO:0000256" key="8">
    <source>
        <dbReference type="ARBA" id="ARBA00023136"/>
    </source>
</evidence>
<dbReference type="InterPro" id="IPR028987">
    <property type="entry name" value="ATP_synth_B-like_membr_sf"/>
</dbReference>
<keyword evidence="5 12" id="KW-0375">Hydrogen ion transport</keyword>
<evidence type="ECO:0000256" key="12">
    <source>
        <dbReference type="HAMAP-Rule" id="MF_01398"/>
    </source>
</evidence>
<feature type="transmembrane region" description="Helical" evidence="12">
    <location>
        <begin position="6"/>
        <end position="28"/>
    </location>
</feature>
<reference evidence="15" key="1">
    <citation type="journal article" date="2021" name="PeerJ">
        <title>Extensive microbial diversity within the chicken gut microbiome revealed by metagenomics and culture.</title>
        <authorList>
            <person name="Gilroy R."/>
            <person name="Ravi A."/>
            <person name="Getino M."/>
            <person name="Pursley I."/>
            <person name="Horton D.L."/>
            <person name="Alikhan N.F."/>
            <person name="Baker D."/>
            <person name="Gharbi K."/>
            <person name="Hall N."/>
            <person name="Watson M."/>
            <person name="Adriaenssens E.M."/>
            <person name="Foster-Nyarko E."/>
            <person name="Jarju S."/>
            <person name="Secka A."/>
            <person name="Antonio M."/>
            <person name="Oren A."/>
            <person name="Chaudhuri R.R."/>
            <person name="La Ragione R."/>
            <person name="Hildebrand F."/>
            <person name="Pallen M.J."/>
        </authorList>
    </citation>
    <scope>NUCLEOTIDE SEQUENCE</scope>
    <source>
        <strain evidence="15">CHK179-28034</strain>
    </source>
</reference>
<evidence type="ECO:0000256" key="7">
    <source>
        <dbReference type="ARBA" id="ARBA00023065"/>
    </source>
</evidence>
<dbReference type="HAMAP" id="MF_01398">
    <property type="entry name" value="ATP_synth_b_bprime"/>
    <property type="match status" value="1"/>
</dbReference>
<keyword evidence="14" id="KW-0175">Coiled coil</keyword>
<comment type="subcellular location">
    <subcellularLocation>
        <location evidence="12">Cell membrane</location>
        <topology evidence="12">Single-pass membrane protein</topology>
    </subcellularLocation>
    <subcellularLocation>
        <location evidence="11">Endomembrane system</location>
        <topology evidence="11">Single-pass membrane protein</topology>
    </subcellularLocation>
</comment>
<evidence type="ECO:0000256" key="6">
    <source>
        <dbReference type="ARBA" id="ARBA00022989"/>
    </source>
</evidence>
<comment type="caution">
    <text evidence="15">The sequence shown here is derived from an EMBL/GenBank/DDBJ whole genome shotgun (WGS) entry which is preliminary data.</text>
</comment>
<keyword evidence="8 12" id="KW-0472">Membrane</keyword>
<keyword evidence="4 12" id="KW-0812">Transmembrane</keyword>
<dbReference type="GO" id="GO:0046961">
    <property type="term" value="F:proton-transporting ATPase activity, rotational mechanism"/>
    <property type="evidence" value="ECO:0007669"/>
    <property type="project" value="TreeGrafter"/>
</dbReference>
<dbReference type="GO" id="GO:0046933">
    <property type="term" value="F:proton-transporting ATP synthase activity, rotational mechanism"/>
    <property type="evidence" value="ECO:0007669"/>
    <property type="project" value="UniProtKB-UniRule"/>
</dbReference>
<keyword evidence="2 12" id="KW-0813">Transport</keyword>
<dbReference type="GO" id="GO:0012505">
    <property type="term" value="C:endomembrane system"/>
    <property type="evidence" value="ECO:0007669"/>
    <property type="project" value="UniProtKB-SubCell"/>
</dbReference>
<organism evidence="15 16">
    <name type="scientific">Candidatus Anaerobutyricum stercoris</name>
    <dbReference type="NCBI Taxonomy" id="2838457"/>
    <lineage>
        <taxon>Bacteria</taxon>
        <taxon>Bacillati</taxon>
        <taxon>Bacillota</taxon>
        <taxon>Clostridia</taxon>
        <taxon>Lachnospirales</taxon>
        <taxon>Lachnospiraceae</taxon>
        <taxon>Anaerobutyricum</taxon>
    </lineage>
</organism>
<dbReference type="InterPro" id="IPR050059">
    <property type="entry name" value="ATP_synthase_B_chain"/>
</dbReference>
<dbReference type="InterPro" id="IPR005864">
    <property type="entry name" value="ATP_synth_F0_bsu_bac"/>
</dbReference>
<keyword evidence="9 12" id="KW-0066">ATP synthesis</keyword>
<dbReference type="SUPFAM" id="SSF81573">
    <property type="entry name" value="F1F0 ATP synthase subunit B, membrane domain"/>
    <property type="match status" value="1"/>
</dbReference>
<comment type="function">
    <text evidence="12">Component of the F(0) channel, it forms part of the peripheral stalk, linking F(1) to F(0).</text>
</comment>
<evidence type="ECO:0000256" key="14">
    <source>
        <dbReference type="SAM" id="Coils"/>
    </source>
</evidence>
<protein>
    <recommendedName>
        <fullName evidence="12">ATP synthase subunit b</fullName>
    </recommendedName>
    <alternativeName>
        <fullName evidence="12">ATP synthase F(0) sector subunit b</fullName>
    </alternativeName>
    <alternativeName>
        <fullName evidence="12">ATPase subunit I</fullName>
    </alternativeName>
    <alternativeName>
        <fullName evidence="12">F-type ATPase subunit b</fullName>
        <shortName evidence="12">F-ATPase subunit b</shortName>
    </alternativeName>
</protein>
<keyword evidence="6 12" id="KW-1133">Transmembrane helix</keyword>
<evidence type="ECO:0000256" key="13">
    <source>
        <dbReference type="RuleBase" id="RU003848"/>
    </source>
</evidence>
<dbReference type="PANTHER" id="PTHR33445:SF2">
    <property type="entry name" value="ATP SYNTHASE SUBUNIT B', CHLOROPLASTIC"/>
    <property type="match status" value="1"/>
</dbReference>
<keyword evidence="12" id="KW-1003">Cell membrane</keyword>
<dbReference type="PANTHER" id="PTHR33445">
    <property type="entry name" value="ATP SYNTHASE SUBUNIT B', CHLOROPLASTIC"/>
    <property type="match status" value="1"/>
</dbReference>
<sequence>MLSLDGWTLFFTVLNVIVLFVGLRLLLFKPVLKIISQREEMIKTQLKEAAAKEQQAEQLKNDYQEKLKDAGHKAEEIIAQAKSRAAREQSEAAVKAKEEAEKMLEKAREEIRTEQEQARKEVQADIAILAMEAARKIMKTGDVHDAAGK</sequence>
<dbReference type="GO" id="GO:0005886">
    <property type="term" value="C:plasma membrane"/>
    <property type="evidence" value="ECO:0007669"/>
    <property type="project" value="UniProtKB-SubCell"/>
</dbReference>
<evidence type="ECO:0000256" key="5">
    <source>
        <dbReference type="ARBA" id="ARBA00022781"/>
    </source>
</evidence>
<evidence type="ECO:0000256" key="11">
    <source>
        <dbReference type="ARBA" id="ARBA00037847"/>
    </source>
</evidence>
<dbReference type="CDD" id="cd06503">
    <property type="entry name" value="ATP-synt_Fo_b"/>
    <property type="match status" value="1"/>
</dbReference>
<dbReference type="Gene3D" id="1.20.5.620">
    <property type="entry name" value="F1F0 ATP synthase subunit B, membrane domain"/>
    <property type="match status" value="1"/>
</dbReference>
<evidence type="ECO:0000256" key="1">
    <source>
        <dbReference type="ARBA" id="ARBA00005513"/>
    </source>
</evidence>
<dbReference type="InterPro" id="IPR002146">
    <property type="entry name" value="ATP_synth_b/b'su_bac/chlpt"/>
</dbReference>
<dbReference type="GO" id="GO:0045259">
    <property type="term" value="C:proton-transporting ATP synthase complex"/>
    <property type="evidence" value="ECO:0007669"/>
    <property type="project" value="UniProtKB-KW"/>
</dbReference>
<evidence type="ECO:0000256" key="4">
    <source>
        <dbReference type="ARBA" id="ARBA00022692"/>
    </source>
</evidence>
<name>A0A9D2EJL9_9FIRM</name>
<keyword evidence="7 12" id="KW-0406">Ion transport</keyword>
<evidence type="ECO:0000256" key="9">
    <source>
        <dbReference type="ARBA" id="ARBA00023310"/>
    </source>
</evidence>
<comment type="similarity">
    <text evidence="1 12 13">Belongs to the ATPase B chain family.</text>
</comment>
<evidence type="ECO:0000256" key="10">
    <source>
        <dbReference type="ARBA" id="ARBA00025198"/>
    </source>
</evidence>
<dbReference type="Proteomes" id="UP000824049">
    <property type="component" value="Unassembled WGS sequence"/>
</dbReference>
<comment type="subunit">
    <text evidence="12">F-type ATPases have 2 components, F(1) - the catalytic core - and F(0) - the membrane proton channel. F(1) has five subunits: alpha(3), beta(3), gamma(1), delta(1), epsilon(1). F(0) has three main subunits: a(1), b(2) and c(10-14). The alpha and beta chains form an alternating ring which encloses part of the gamma chain. F(1) is attached to F(0) by a central stalk formed by the gamma and epsilon chains, while a peripheral stalk is formed by the delta and b chains.</text>
</comment>
<evidence type="ECO:0000313" key="16">
    <source>
        <dbReference type="Proteomes" id="UP000824049"/>
    </source>
</evidence>
<keyword evidence="3 12" id="KW-0138">CF(0)</keyword>
<dbReference type="Pfam" id="PF00430">
    <property type="entry name" value="ATP-synt_B"/>
    <property type="match status" value="1"/>
</dbReference>
<dbReference type="EMBL" id="DXBR01000019">
    <property type="protein sequence ID" value="HIZ38590.1"/>
    <property type="molecule type" value="Genomic_DNA"/>
</dbReference>
<gene>
    <name evidence="12 15" type="primary">atpF</name>
    <name evidence="15" type="ORF">H9968_01505</name>
</gene>
<dbReference type="AlphaFoldDB" id="A0A9D2EJL9"/>
<evidence type="ECO:0000256" key="3">
    <source>
        <dbReference type="ARBA" id="ARBA00022547"/>
    </source>
</evidence>
<proteinExistence type="inferred from homology"/>
<accession>A0A9D2EJL9</accession>